<protein>
    <submittedName>
        <fullName evidence="2">Uncharacterized protein</fullName>
    </submittedName>
</protein>
<sequence length="373" mass="42272">MTPYVIHQMPFWIQYPLKTIAFFHNNTSPTSILLNKIPTYIFHSHSKLDFALPFLTFQAGLFQHYFISLSINQTASNCVAYCKRFNNPFSPHFEAIFTPRNLSMVPAFRFDPYAPGVTIANIKDYLYSINPSIIIPHQIKCYQICQITLLYLYANSMAQSRTPPPTVCKNDQAHSVVKQLPVCHNHLHLTCHQPPRSRKQRPQTSPASTCSHKLMHSRCVIELSDTTTDEDTPSPPKKPKRASLSYQLPPNHPSEENSPSTSHVPANFCLPSHARSYLFSDVYDSDNHHHEMRTEKEQSSCNPPPDRNHGPKNPPPVLPLSKISKRSPLGNSVKFKDIPSPPTSNPNPENSTHQRTNHFSIAEDEPLPTPKTV</sequence>
<feature type="compositionally biased region" description="Polar residues" evidence="1">
    <location>
        <begin position="202"/>
        <end position="211"/>
    </location>
</feature>
<feature type="compositionally biased region" description="Basic and acidic residues" evidence="1">
    <location>
        <begin position="288"/>
        <end position="298"/>
    </location>
</feature>
<keyword evidence="3" id="KW-1185">Reference proteome</keyword>
<feature type="compositionally biased region" description="Basic residues" evidence="1">
    <location>
        <begin position="192"/>
        <end position="201"/>
    </location>
</feature>
<reference evidence="2" key="1">
    <citation type="submission" date="2021-03" db="EMBL/GenBank/DDBJ databases">
        <title>Draft genome sequence of rust myrtle Austropuccinia psidii MF-1, a brazilian biotype.</title>
        <authorList>
            <person name="Quecine M.C."/>
            <person name="Pachon D.M.R."/>
            <person name="Bonatelli M.L."/>
            <person name="Correr F.H."/>
            <person name="Franceschini L.M."/>
            <person name="Leite T.F."/>
            <person name="Margarido G.R.A."/>
            <person name="Almeida C.A."/>
            <person name="Ferrarezi J.A."/>
            <person name="Labate C.A."/>
        </authorList>
    </citation>
    <scope>NUCLEOTIDE SEQUENCE</scope>
    <source>
        <strain evidence="2">MF-1</strain>
    </source>
</reference>
<evidence type="ECO:0000313" key="3">
    <source>
        <dbReference type="Proteomes" id="UP000765509"/>
    </source>
</evidence>
<evidence type="ECO:0000256" key="1">
    <source>
        <dbReference type="SAM" id="MobiDB-lite"/>
    </source>
</evidence>
<feature type="region of interest" description="Disordered" evidence="1">
    <location>
        <begin position="288"/>
        <end position="373"/>
    </location>
</feature>
<dbReference type="AlphaFoldDB" id="A0A9Q3GW90"/>
<comment type="caution">
    <text evidence="2">The sequence shown here is derived from an EMBL/GenBank/DDBJ whole genome shotgun (WGS) entry which is preliminary data.</text>
</comment>
<proteinExistence type="predicted"/>
<dbReference type="Proteomes" id="UP000765509">
    <property type="component" value="Unassembled WGS sequence"/>
</dbReference>
<feature type="region of interest" description="Disordered" evidence="1">
    <location>
        <begin position="192"/>
        <end position="211"/>
    </location>
</feature>
<organism evidence="2 3">
    <name type="scientific">Austropuccinia psidii MF-1</name>
    <dbReference type="NCBI Taxonomy" id="1389203"/>
    <lineage>
        <taxon>Eukaryota</taxon>
        <taxon>Fungi</taxon>
        <taxon>Dikarya</taxon>
        <taxon>Basidiomycota</taxon>
        <taxon>Pucciniomycotina</taxon>
        <taxon>Pucciniomycetes</taxon>
        <taxon>Pucciniales</taxon>
        <taxon>Sphaerophragmiaceae</taxon>
        <taxon>Austropuccinia</taxon>
    </lineage>
</organism>
<gene>
    <name evidence="2" type="ORF">O181_021961</name>
</gene>
<dbReference type="EMBL" id="AVOT02006709">
    <property type="protein sequence ID" value="MBW0482246.1"/>
    <property type="molecule type" value="Genomic_DNA"/>
</dbReference>
<evidence type="ECO:0000313" key="2">
    <source>
        <dbReference type="EMBL" id="MBW0482246.1"/>
    </source>
</evidence>
<feature type="region of interest" description="Disordered" evidence="1">
    <location>
        <begin position="224"/>
        <end position="264"/>
    </location>
</feature>
<accession>A0A9Q3GW90</accession>
<name>A0A9Q3GW90_9BASI</name>